<dbReference type="SUPFAM" id="SSF51735">
    <property type="entry name" value="NAD(P)-binding Rossmann-fold domains"/>
    <property type="match status" value="1"/>
</dbReference>
<organism evidence="4 5">
    <name type="scientific">Christiangramia antarctica</name>
    <dbReference type="NCBI Taxonomy" id="2058158"/>
    <lineage>
        <taxon>Bacteria</taxon>
        <taxon>Pseudomonadati</taxon>
        <taxon>Bacteroidota</taxon>
        <taxon>Flavobacteriia</taxon>
        <taxon>Flavobacteriales</taxon>
        <taxon>Flavobacteriaceae</taxon>
        <taxon>Christiangramia</taxon>
    </lineage>
</organism>
<comment type="caution">
    <text evidence="4">The sequence shown here is derived from an EMBL/GenBank/DDBJ whole genome shotgun (WGS) entry which is preliminary data.</text>
</comment>
<proteinExistence type="predicted"/>
<protein>
    <submittedName>
        <fullName evidence="4">Gfo/Idh/MocA family protein</fullName>
    </submittedName>
</protein>
<evidence type="ECO:0000313" key="4">
    <source>
        <dbReference type="EMBL" id="MFD2833844.1"/>
    </source>
</evidence>
<dbReference type="RefSeq" id="WP_251739305.1">
    <property type="nucleotide sequence ID" value="NZ_JBHUOJ010000026.1"/>
</dbReference>
<dbReference type="PANTHER" id="PTHR43818">
    <property type="entry name" value="BCDNA.GH03377"/>
    <property type="match status" value="1"/>
</dbReference>
<dbReference type="PANTHER" id="PTHR43818:SF11">
    <property type="entry name" value="BCDNA.GH03377"/>
    <property type="match status" value="1"/>
</dbReference>
<evidence type="ECO:0000259" key="3">
    <source>
        <dbReference type="Pfam" id="PF19051"/>
    </source>
</evidence>
<keyword evidence="1" id="KW-0560">Oxidoreductase</keyword>
<feature type="domain" description="Gfo/Idh/MocA-like oxidoreductase bacterial type C-terminal" evidence="3">
    <location>
        <begin position="217"/>
        <end position="430"/>
    </location>
</feature>
<dbReference type="Gene3D" id="3.40.50.720">
    <property type="entry name" value="NAD(P)-binding Rossmann-like Domain"/>
    <property type="match status" value="1"/>
</dbReference>
<dbReference type="InterPro" id="IPR050463">
    <property type="entry name" value="Gfo/Idh/MocA_oxidrdct_glycsds"/>
</dbReference>
<evidence type="ECO:0000259" key="2">
    <source>
        <dbReference type="Pfam" id="PF01408"/>
    </source>
</evidence>
<gene>
    <name evidence="4" type="ORF">ACFSYS_11135</name>
</gene>
<accession>A0ABW5X840</accession>
<dbReference type="InterPro" id="IPR043906">
    <property type="entry name" value="Gfo/Idh/MocA_OxRdtase_bact_C"/>
</dbReference>
<dbReference type="SUPFAM" id="SSF55347">
    <property type="entry name" value="Glyceraldehyde-3-phosphate dehydrogenase-like, C-terminal domain"/>
    <property type="match status" value="1"/>
</dbReference>
<keyword evidence="5" id="KW-1185">Reference proteome</keyword>
<dbReference type="Pfam" id="PF01408">
    <property type="entry name" value="GFO_IDH_MocA"/>
    <property type="match status" value="1"/>
</dbReference>
<dbReference type="Gene3D" id="3.30.360.10">
    <property type="entry name" value="Dihydrodipicolinate Reductase, domain 2"/>
    <property type="match status" value="1"/>
</dbReference>
<dbReference type="Pfam" id="PF19051">
    <property type="entry name" value="GFO_IDH_MocA_C2"/>
    <property type="match status" value="1"/>
</dbReference>
<dbReference type="InterPro" id="IPR036291">
    <property type="entry name" value="NAD(P)-bd_dom_sf"/>
</dbReference>
<dbReference type="Proteomes" id="UP001597438">
    <property type="component" value="Unassembled WGS sequence"/>
</dbReference>
<reference evidence="5" key="1">
    <citation type="journal article" date="2019" name="Int. J. Syst. Evol. Microbiol.">
        <title>The Global Catalogue of Microorganisms (GCM) 10K type strain sequencing project: providing services to taxonomists for standard genome sequencing and annotation.</title>
        <authorList>
            <consortium name="The Broad Institute Genomics Platform"/>
            <consortium name="The Broad Institute Genome Sequencing Center for Infectious Disease"/>
            <person name="Wu L."/>
            <person name="Ma J."/>
        </authorList>
    </citation>
    <scope>NUCLEOTIDE SEQUENCE [LARGE SCALE GENOMIC DNA]</scope>
    <source>
        <strain evidence="5">KCTC 52925</strain>
    </source>
</reference>
<dbReference type="InterPro" id="IPR000683">
    <property type="entry name" value="Gfo/Idh/MocA-like_OxRdtase_N"/>
</dbReference>
<sequence>MKNNSTQDGEANKISRRKFVRNTSMVFGAISIVPRFVLGRGFTAPSDKINLGYIGLGKQGNILASKFLTNTNAQIVAGSEVWDTKRTFFKTNVEAMYAQHRNTAAYKGVRTYLNYQEMLERKDIDAVVVATPDHWHALQCIDAMKAGKDVFCEKPLTNTIKEGRQIVDTAEKTERVFQTGSMQRSWDRFIKAKELVSSGALGNIKKVLVNVGDPAIKYNLPPEPLPEGIDWNLWCGPAPLLGYNDKIAPAIVKTYPDWRNFEETGGGILSDWGAHMFDIAQWALGMDHTGPVTYIPPSNPTAVRGLKMFYENGVEMVHEDFGRGWAVRFIGTEGSLDVSRSFLETTPKNLMGSTIDTEFKGQNNHYQDWLSAIKTRGQTIAPAEIGHRTATICNVANIAYDLNRPLNWNLKKERFKGDRQANKMRKRHNRDFE</sequence>
<evidence type="ECO:0000256" key="1">
    <source>
        <dbReference type="ARBA" id="ARBA00023002"/>
    </source>
</evidence>
<evidence type="ECO:0000313" key="5">
    <source>
        <dbReference type="Proteomes" id="UP001597438"/>
    </source>
</evidence>
<dbReference type="EMBL" id="JBHUOJ010000026">
    <property type="protein sequence ID" value="MFD2833844.1"/>
    <property type="molecule type" value="Genomic_DNA"/>
</dbReference>
<feature type="domain" description="Gfo/Idh/MocA-like oxidoreductase N-terminal" evidence="2">
    <location>
        <begin position="93"/>
        <end position="180"/>
    </location>
</feature>
<name>A0ABW5X840_9FLAO</name>